<protein>
    <submittedName>
        <fullName evidence="1">Uncharacterized protein</fullName>
    </submittedName>
</protein>
<comment type="caution">
    <text evidence="1">The sequence shown here is derived from an EMBL/GenBank/DDBJ whole genome shotgun (WGS) entry which is preliminary data.</text>
</comment>
<evidence type="ECO:0000313" key="1">
    <source>
        <dbReference type="EMBL" id="KAK3218988.1"/>
    </source>
</evidence>
<keyword evidence="2" id="KW-1185">Reference proteome</keyword>
<dbReference type="CDD" id="cd00303">
    <property type="entry name" value="retropepsin_like"/>
    <property type="match status" value="1"/>
</dbReference>
<name>A0AAE0AJH1_9ROSI</name>
<dbReference type="Pfam" id="PF08284">
    <property type="entry name" value="RVP_2"/>
    <property type="match status" value="1"/>
</dbReference>
<dbReference type="Proteomes" id="UP001281410">
    <property type="component" value="Unassembled WGS sequence"/>
</dbReference>
<gene>
    <name evidence="1" type="ORF">Dsin_012958</name>
</gene>
<dbReference type="Gene3D" id="2.40.70.10">
    <property type="entry name" value="Acid Proteases"/>
    <property type="match status" value="1"/>
</dbReference>
<sequence length="208" mass="23903">MKVRREKRLCYNCNKVYTYGHQCAKKQFYMLEGKDESREAEVEDHDGAENVLEGSLEEESIICQHALTGSMGIQTIRLKGRAKSREVIILVDSGSTHNYLDPKTAKFTRVEVKNTNVCGISSHAKCTAFTWSMQWVEFATEMRLLTLGGCDVVLGMQWLIKIDHILLYAKQLSMSFMRQNKWITLQGIKEESKLMLMVGKMVRRLLDN</sequence>
<accession>A0AAE0AJH1</accession>
<reference evidence="1" key="1">
    <citation type="journal article" date="2023" name="Plant J.">
        <title>Genome sequences and population genomics provide insights into the demographic history, inbreeding, and mutation load of two 'living fossil' tree species of Dipteronia.</title>
        <authorList>
            <person name="Feng Y."/>
            <person name="Comes H.P."/>
            <person name="Chen J."/>
            <person name="Zhu S."/>
            <person name="Lu R."/>
            <person name="Zhang X."/>
            <person name="Li P."/>
            <person name="Qiu J."/>
            <person name="Olsen K.M."/>
            <person name="Qiu Y."/>
        </authorList>
    </citation>
    <scope>NUCLEOTIDE SEQUENCE</scope>
    <source>
        <strain evidence="1">NBL</strain>
    </source>
</reference>
<dbReference type="SUPFAM" id="SSF50630">
    <property type="entry name" value="Acid proteases"/>
    <property type="match status" value="1"/>
</dbReference>
<organism evidence="1 2">
    <name type="scientific">Dipteronia sinensis</name>
    <dbReference type="NCBI Taxonomy" id="43782"/>
    <lineage>
        <taxon>Eukaryota</taxon>
        <taxon>Viridiplantae</taxon>
        <taxon>Streptophyta</taxon>
        <taxon>Embryophyta</taxon>
        <taxon>Tracheophyta</taxon>
        <taxon>Spermatophyta</taxon>
        <taxon>Magnoliopsida</taxon>
        <taxon>eudicotyledons</taxon>
        <taxon>Gunneridae</taxon>
        <taxon>Pentapetalae</taxon>
        <taxon>rosids</taxon>
        <taxon>malvids</taxon>
        <taxon>Sapindales</taxon>
        <taxon>Sapindaceae</taxon>
        <taxon>Hippocastanoideae</taxon>
        <taxon>Acereae</taxon>
        <taxon>Dipteronia</taxon>
    </lineage>
</organism>
<dbReference type="InterPro" id="IPR021109">
    <property type="entry name" value="Peptidase_aspartic_dom_sf"/>
</dbReference>
<proteinExistence type="predicted"/>
<evidence type="ECO:0000313" key="2">
    <source>
        <dbReference type="Proteomes" id="UP001281410"/>
    </source>
</evidence>
<dbReference type="EMBL" id="JANJYJ010000004">
    <property type="protein sequence ID" value="KAK3218988.1"/>
    <property type="molecule type" value="Genomic_DNA"/>
</dbReference>
<dbReference type="AlphaFoldDB" id="A0AAE0AJH1"/>